<evidence type="ECO:0000313" key="2">
    <source>
        <dbReference type="Proteomes" id="UP000289738"/>
    </source>
</evidence>
<dbReference type="AlphaFoldDB" id="A0A445DZK6"/>
<proteinExistence type="predicted"/>
<dbReference type="Proteomes" id="UP000289738">
    <property type="component" value="Chromosome A03"/>
</dbReference>
<accession>A0A445DZK6</accession>
<name>A0A445DZK6_ARAHY</name>
<sequence>MQLLDLEAMHAPEFSQYINVAEFPIMMDGEFIVGMEFSYRETVIKAIKDYTIRRGVNYQVYELELTIFYIKYTQYGTGCDWLIKIKKMSKKYC</sequence>
<dbReference type="EMBL" id="SDMP01000003">
    <property type="protein sequence ID" value="RYR68559.1"/>
    <property type="molecule type" value="Genomic_DNA"/>
</dbReference>
<keyword evidence="2" id="KW-1185">Reference proteome</keyword>
<reference evidence="1 2" key="1">
    <citation type="submission" date="2019-01" db="EMBL/GenBank/DDBJ databases">
        <title>Sequencing of cultivated peanut Arachis hypogaea provides insights into genome evolution and oil improvement.</title>
        <authorList>
            <person name="Chen X."/>
        </authorList>
    </citation>
    <scope>NUCLEOTIDE SEQUENCE [LARGE SCALE GENOMIC DNA]</scope>
    <source>
        <strain evidence="2">cv. Fuhuasheng</strain>
        <tissue evidence="1">Leaves</tissue>
    </source>
</reference>
<protein>
    <submittedName>
        <fullName evidence="1">Uncharacterized protein</fullName>
    </submittedName>
</protein>
<evidence type="ECO:0000313" key="1">
    <source>
        <dbReference type="EMBL" id="RYR68559.1"/>
    </source>
</evidence>
<organism evidence="1 2">
    <name type="scientific">Arachis hypogaea</name>
    <name type="common">Peanut</name>
    <dbReference type="NCBI Taxonomy" id="3818"/>
    <lineage>
        <taxon>Eukaryota</taxon>
        <taxon>Viridiplantae</taxon>
        <taxon>Streptophyta</taxon>
        <taxon>Embryophyta</taxon>
        <taxon>Tracheophyta</taxon>
        <taxon>Spermatophyta</taxon>
        <taxon>Magnoliopsida</taxon>
        <taxon>eudicotyledons</taxon>
        <taxon>Gunneridae</taxon>
        <taxon>Pentapetalae</taxon>
        <taxon>rosids</taxon>
        <taxon>fabids</taxon>
        <taxon>Fabales</taxon>
        <taxon>Fabaceae</taxon>
        <taxon>Papilionoideae</taxon>
        <taxon>50 kb inversion clade</taxon>
        <taxon>dalbergioids sensu lato</taxon>
        <taxon>Dalbergieae</taxon>
        <taxon>Pterocarpus clade</taxon>
        <taxon>Arachis</taxon>
    </lineage>
</organism>
<gene>
    <name evidence="1" type="ORF">Ahy_A03g015051</name>
</gene>
<comment type="caution">
    <text evidence="1">The sequence shown here is derived from an EMBL/GenBank/DDBJ whole genome shotgun (WGS) entry which is preliminary data.</text>
</comment>